<dbReference type="Proteomes" id="UP000609346">
    <property type="component" value="Unassembled WGS sequence"/>
</dbReference>
<dbReference type="EMBL" id="JACXZA010000006">
    <property type="protein sequence ID" value="MBD3921486.1"/>
    <property type="molecule type" value="Genomic_DNA"/>
</dbReference>
<evidence type="ECO:0000313" key="3">
    <source>
        <dbReference type="Proteomes" id="UP000609346"/>
    </source>
</evidence>
<evidence type="ECO:0000313" key="2">
    <source>
        <dbReference type="EMBL" id="MBD3921486.1"/>
    </source>
</evidence>
<dbReference type="RefSeq" id="WP_191206079.1">
    <property type="nucleotide sequence ID" value="NZ_JACXZA010000006.1"/>
</dbReference>
<name>A0ABR8N2H4_9BACL</name>
<feature type="region of interest" description="Disordered" evidence="1">
    <location>
        <begin position="1"/>
        <end position="23"/>
    </location>
</feature>
<proteinExistence type="predicted"/>
<feature type="compositionally biased region" description="Basic and acidic residues" evidence="1">
    <location>
        <begin position="10"/>
        <end position="23"/>
    </location>
</feature>
<protein>
    <recommendedName>
        <fullName evidence="4">DUF4025 domain-containing protein</fullName>
    </recommendedName>
</protein>
<gene>
    <name evidence="2" type="ORF">H8B09_22150</name>
</gene>
<organism evidence="2 3">
    <name type="scientific">Paenibacillus terricola</name>
    <dbReference type="NCBI Taxonomy" id="2763503"/>
    <lineage>
        <taxon>Bacteria</taxon>
        <taxon>Bacillati</taxon>
        <taxon>Bacillota</taxon>
        <taxon>Bacilli</taxon>
        <taxon>Bacillales</taxon>
        <taxon>Paenibacillaceae</taxon>
        <taxon>Paenibacillus</taxon>
    </lineage>
</organism>
<sequence length="71" mass="7885">MDRIPNTGEQEGRDVDTDAWHDGRSSYEMDIDRMVNEGLGGGQVTTHNGLIDASTTDYMETLERPIVGEDN</sequence>
<reference evidence="2 3" key="1">
    <citation type="submission" date="2020-09" db="EMBL/GenBank/DDBJ databases">
        <title>Paenibacillus sp. strain PR3 16S rRNA gene Genome sequencing and assembly.</title>
        <authorList>
            <person name="Kim J."/>
        </authorList>
    </citation>
    <scope>NUCLEOTIDE SEQUENCE [LARGE SCALE GENOMIC DNA]</scope>
    <source>
        <strain evidence="2 3">PR3</strain>
    </source>
</reference>
<keyword evidence="3" id="KW-1185">Reference proteome</keyword>
<comment type="caution">
    <text evidence="2">The sequence shown here is derived from an EMBL/GenBank/DDBJ whole genome shotgun (WGS) entry which is preliminary data.</text>
</comment>
<evidence type="ECO:0008006" key="4">
    <source>
        <dbReference type="Google" id="ProtNLM"/>
    </source>
</evidence>
<evidence type="ECO:0000256" key="1">
    <source>
        <dbReference type="SAM" id="MobiDB-lite"/>
    </source>
</evidence>
<accession>A0ABR8N2H4</accession>